<comment type="similarity">
    <text evidence="1">Belongs to the free Met sulfoxide reductase family.</text>
</comment>
<dbReference type="GO" id="GO:0005829">
    <property type="term" value="C:cytosol"/>
    <property type="evidence" value="ECO:0007669"/>
    <property type="project" value="TreeGrafter"/>
</dbReference>
<dbReference type="InterPro" id="IPR029016">
    <property type="entry name" value="GAF-like_dom_sf"/>
</dbReference>
<name>A0A518GIP3_9PLAN</name>
<feature type="domain" description="GAF" evidence="2">
    <location>
        <begin position="95"/>
        <end position="184"/>
    </location>
</feature>
<reference evidence="3 4" key="1">
    <citation type="submission" date="2019-02" db="EMBL/GenBank/DDBJ databases">
        <title>Deep-cultivation of Planctomycetes and their phenomic and genomic characterization uncovers novel biology.</title>
        <authorList>
            <person name="Wiegand S."/>
            <person name="Jogler M."/>
            <person name="Boedeker C."/>
            <person name="Pinto D."/>
            <person name="Vollmers J."/>
            <person name="Rivas-Marin E."/>
            <person name="Kohn T."/>
            <person name="Peeters S.H."/>
            <person name="Heuer A."/>
            <person name="Rast P."/>
            <person name="Oberbeckmann S."/>
            <person name="Bunk B."/>
            <person name="Jeske O."/>
            <person name="Meyerdierks A."/>
            <person name="Storesund J.E."/>
            <person name="Kallscheuer N."/>
            <person name="Luecker S."/>
            <person name="Lage O.M."/>
            <person name="Pohl T."/>
            <person name="Merkel B.J."/>
            <person name="Hornburger P."/>
            <person name="Mueller R.-W."/>
            <person name="Bruemmer F."/>
            <person name="Labrenz M."/>
            <person name="Spormann A.M."/>
            <person name="Op den Camp H."/>
            <person name="Overmann J."/>
            <person name="Amann R."/>
            <person name="Jetten M.S.M."/>
            <person name="Mascher T."/>
            <person name="Medema M.H."/>
            <person name="Devos D.P."/>
            <person name="Kaster A.-K."/>
            <person name="Ovreas L."/>
            <person name="Rohde M."/>
            <person name="Galperin M.Y."/>
            <person name="Jogler C."/>
        </authorList>
    </citation>
    <scope>NUCLEOTIDE SEQUENCE [LARGE SCALE GENOMIC DNA]</scope>
    <source>
        <strain evidence="3 4">Spb1</strain>
    </source>
</reference>
<dbReference type="FunFam" id="3.30.450.40:FF:000008">
    <property type="entry name" value="GAF domain-containing proteins"/>
    <property type="match status" value="1"/>
</dbReference>
<proteinExistence type="inferred from homology"/>
<dbReference type="InterPro" id="IPR003018">
    <property type="entry name" value="GAF"/>
</dbReference>
<dbReference type="Pfam" id="PF13185">
    <property type="entry name" value="GAF_2"/>
    <property type="match status" value="1"/>
</dbReference>
<dbReference type="EC" id="1.8.4.14" evidence="3"/>
<gene>
    <name evidence="3" type="primary">msrC</name>
    <name evidence="3" type="ORF">Spb1_03240</name>
</gene>
<dbReference type="GO" id="GO:0033745">
    <property type="term" value="F:L-methionine-(R)-S-oxide reductase activity"/>
    <property type="evidence" value="ECO:0007669"/>
    <property type="project" value="UniProtKB-EC"/>
</dbReference>
<dbReference type="Gene3D" id="3.30.450.40">
    <property type="match status" value="1"/>
</dbReference>
<accession>A0A518GIP3</accession>
<dbReference type="EMBL" id="CP036299">
    <property type="protein sequence ID" value="QDV28461.1"/>
    <property type="molecule type" value="Genomic_DNA"/>
</dbReference>
<dbReference type="PANTHER" id="PTHR21021:SF15">
    <property type="entry name" value="FREE METHIONINE-R-SULFOXIDE REDUCTASE"/>
    <property type="match status" value="1"/>
</dbReference>
<keyword evidence="4" id="KW-1185">Reference proteome</keyword>
<dbReference type="PANTHER" id="PTHR21021">
    <property type="entry name" value="GAF/PUTATIVE CYTOSKELETAL PROTEIN"/>
    <property type="match status" value="1"/>
</dbReference>
<organism evidence="3 4">
    <name type="scientific">Planctopirus ephydatiae</name>
    <dbReference type="NCBI Taxonomy" id="2528019"/>
    <lineage>
        <taxon>Bacteria</taxon>
        <taxon>Pseudomonadati</taxon>
        <taxon>Planctomycetota</taxon>
        <taxon>Planctomycetia</taxon>
        <taxon>Planctomycetales</taxon>
        <taxon>Planctomycetaceae</taxon>
        <taxon>Planctopirus</taxon>
    </lineage>
</organism>
<dbReference type="KEGG" id="peh:Spb1_03240"/>
<dbReference type="PROSITE" id="PS01320">
    <property type="entry name" value="UPF0067"/>
    <property type="match status" value="1"/>
</dbReference>
<keyword evidence="3" id="KW-0560">Oxidoreductase</keyword>
<dbReference type="AlphaFoldDB" id="A0A518GIP3"/>
<dbReference type="InterPro" id="IPR000614">
    <property type="entry name" value="FRMsr_CS"/>
</dbReference>
<evidence type="ECO:0000259" key="2">
    <source>
        <dbReference type="Pfam" id="PF13185"/>
    </source>
</evidence>
<dbReference type="InterPro" id="IPR051330">
    <property type="entry name" value="Phosphatase_reg/MetRdx"/>
</dbReference>
<evidence type="ECO:0000313" key="3">
    <source>
        <dbReference type="EMBL" id="QDV28461.1"/>
    </source>
</evidence>
<evidence type="ECO:0000256" key="1">
    <source>
        <dbReference type="ARBA" id="ARBA00038454"/>
    </source>
</evidence>
<evidence type="ECO:0000313" key="4">
    <source>
        <dbReference type="Proteomes" id="UP000315349"/>
    </source>
</evidence>
<dbReference type="Proteomes" id="UP000315349">
    <property type="component" value="Chromosome"/>
</dbReference>
<dbReference type="SUPFAM" id="SSF55781">
    <property type="entry name" value="GAF domain-like"/>
    <property type="match status" value="1"/>
</dbReference>
<protein>
    <submittedName>
        <fullName evidence="3">Free methionine-R-sulfoxide reductase</fullName>
        <ecNumber evidence="3">1.8.4.14</ecNumber>
    </submittedName>
</protein>
<sequence>MPCLAALSEHVFKGTLSQFMTDHPWRSHRMHETSLTDSHSLAPNELYALLEQQLRAITQGETDWIANTANCAALLYHNLPQINWAGFYFLQGNELVLGPFQGRPACVRIPVGKGVCGTAAQTLAAQIVPDVHKYPGHIACDSASNSEIVLPICSGQKLLGVLDIDSPQFNRFNQQDAVGLQSLIDVLVETRQ</sequence>